<organism evidence="9 10">
    <name type="scientific">Paenibacillus ginsengarvi</name>
    <dbReference type="NCBI Taxonomy" id="400777"/>
    <lineage>
        <taxon>Bacteria</taxon>
        <taxon>Bacillati</taxon>
        <taxon>Bacillota</taxon>
        <taxon>Bacilli</taxon>
        <taxon>Bacillales</taxon>
        <taxon>Paenibacillaceae</taxon>
        <taxon>Paenibacillus</taxon>
    </lineage>
</organism>
<evidence type="ECO:0000256" key="5">
    <source>
        <dbReference type="HAMAP-Rule" id="MF_00378"/>
    </source>
</evidence>
<dbReference type="GO" id="GO:0005737">
    <property type="term" value="C:cytoplasm"/>
    <property type="evidence" value="ECO:0007669"/>
    <property type="project" value="UniProtKB-SubCell"/>
</dbReference>
<evidence type="ECO:0000259" key="7">
    <source>
        <dbReference type="Pfam" id="PF02601"/>
    </source>
</evidence>
<dbReference type="PANTHER" id="PTHR30008:SF0">
    <property type="entry name" value="EXODEOXYRIBONUCLEASE 7 LARGE SUBUNIT"/>
    <property type="match status" value="1"/>
</dbReference>
<reference evidence="9 10" key="1">
    <citation type="journal article" date="2007" name="Int. J. Syst. Evol. Microbiol.">
        <title>Paenibacillus ginsengarvi sp. nov., isolated from soil from ginseng cultivation.</title>
        <authorList>
            <person name="Yoon M.H."/>
            <person name="Ten L.N."/>
            <person name="Im W.T."/>
        </authorList>
    </citation>
    <scope>NUCLEOTIDE SEQUENCE [LARGE SCALE GENOMIC DNA]</scope>
    <source>
        <strain evidence="9 10">KCTC 13059</strain>
    </source>
</reference>
<comment type="similarity">
    <text evidence="5 6">Belongs to the XseA family.</text>
</comment>
<keyword evidence="2 5" id="KW-0540">Nuclease</keyword>
<dbReference type="InterPro" id="IPR003753">
    <property type="entry name" value="Exonuc_VII_L"/>
</dbReference>
<comment type="catalytic activity">
    <reaction evidence="5 6">
        <text>Exonucleolytic cleavage in either 5'- to 3'- or 3'- to 5'-direction to yield nucleoside 5'-phosphates.</text>
        <dbReference type="EC" id="3.1.11.6"/>
    </reaction>
</comment>
<dbReference type="AlphaFoldDB" id="A0A3B0CGN6"/>
<keyword evidence="4 5" id="KW-0269">Exonuclease</keyword>
<keyword evidence="1 5" id="KW-0963">Cytoplasm</keyword>
<dbReference type="GO" id="GO:0006308">
    <property type="term" value="P:DNA catabolic process"/>
    <property type="evidence" value="ECO:0007669"/>
    <property type="project" value="UniProtKB-UniRule"/>
</dbReference>
<accession>A0A3B0CGN6</accession>
<comment type="subcellular location">
    <subcellularLocation>
        <location evidence="5 6">Cytoplasm</location>
    </subcellularLocation>
</comment>
<dbReference type="GO" id="GO:0003676">
    <property type="term" value="F:nucleic acid binding"/>
    <property type="evidence" value="ECO:0007669"/>
    <property type="project" value="InterPro"/>
</dbReference>
<keyword evidence="10" id="KW-1185">Reference proteome</keyword>
<name>A0A3B0CGN6_9BACL</name>
<dbReference type="GO" id="GO:0008855">
    <property type="term" value="F:exodeoxyribonuclease VII activity"/>
    <property type="evidence" value="ECO:0007669"/>
    <property type="project" value="UniProtKB-UniRule"/>
</dbReference>
<comment type="subunit">
    <text evidence="5">Heterooligomer composed of large and small subunits.</text>
</comment>
<evidence type="ECO:0000313" key="9">
    <source>
        <dbReference type="EMBL" id="RKN84693.1"/>
    </source>
</evidence>
<sequence>MQTQNEQKVLSVKDLTRYIKMKLETDSVLQDVWVRGEISNYTHHTSGHMYFTLKDKDSRVKCIMFASNNQRLGFIPRDGSKVVARGNISVFERDGQYQMYVTQMQQDGIGNLYLAFEQLKKKLGDEGLFAPERKRAIPKFPRAVGVITSPTGAAVRDIMTTLQRRYPSVPILLVPVLVQGAQAAPSIVRAIEAMNRHGEADVIIVGRGGGSLEELWAFNEEMVARSIAASTIPVISAVGHETDFTIADFVADLRAATPTAAAELAVPHHLELKQHIAHLSQRLLKGLMAGVSVRRERLGRLSRSPALMQPKRQLQEPAQRLDRLREQLRFRLVQRLSESREAAMKLERKLSAHNPQQQLDFAKKRVDVVRRQLYMSMQAVTKETRHRWTAQLRQLDALSPLKVMQRGYSLVYDEQQKQIIKSIEQVQPGDIVRIRLTDGKLDCHIWGMEENDG</sequence>
<dbReference type="EC" id="3.1.11.6" evidence="5"/>
<evidence type="ECO:0000256" key="3">
    <source>
        <dbReference type="ARBA" id="ARBA00022801"/>
    </source>
</evidence>
<dbReference type="HAMAP" id="MF_00378">
    <property type="entry name" value="Exonuc_7_L"/>
    <property type="match status" value="1"/>
</dbReference>
<dbReference type="Proteomes" id="UP000282311">
    <property type="component" value="Unassembled WGS sequence"/>
</dbReference>
<evidence type="ECO:0000313" key="10">
    <source>
        <dbReference type="Proteomes" id="UP000282311"/>
    </source>
</evidence>
<gene>
    <name evidence="5" type="primary">xseA</name>
    <name evidence="9" type="ORF">D7M11_11920</name>
</gene>
<comment type="function">
    <text evidence="5">Bidirectionally degrades single-stranded DNA into large acid-insoluble oligonucleotides, which are then degraded further into small acid-soluble oligonucleotides.</text>
</comment>
<proteinExistence type="inferred from homology"/>
<evidence type="ECO:0000259" key="8">
    <source>
        <dbReference type="Pfam" id="PF13742"/>
    </source>
</evidence>
<feature type="domain" description="Exonuclease VII large subunit C-terminal" evidence="7">
    <location>
        <begin position="128"/>
        <end position="443"/>
    </location>
</feature>
<comment type="caution">
    <text evidence="9">The sequence shown here is derived from an EMBL/GenBank/DDBJ whole genome shotgun (WGS) entry which is preliminary data.</text>
</comment>
<dbReference type="GO" id="GO:0009318">
    <property type="term" value="C:exodeoxyribonuclease VII complex"/>
    <property type="evidence" value="ECO:0007669"/>
    <property type="project" value="UniProtKB-UniRule"/>
</dbReference>
<dbReference type="Pfam" id="PF02601">
    <property type="entry name" value="Exonuc_VII_L"/>
    <property type="match status" value="1"/>
</dbReference>
<dbReference type="OrthoDB" id="9802795at2"/>
<dbReference type="CDD" id="cd04489">
    <property type="entry name" value="ExoVII_LU_OBF"/>
    <property type="match status" value="1"/>
</dbReference>
<evidence type="ECO:0000256" key="2">
    <source>
        <dbReference type="ARBA" id="ARBA00022722"/>
    </source>
</evidence>
<feature type="domain" description="OB-fold nucleic acid binding" evidence="8">
    <location>
        <begin position="10"/>
        <end position="105"/>
    </location>
</feature>
<dbReference type="InterPro" id="IPR020579">
    <property type="entry name" value="Exonuc_VII_lsu_C"/>
</dbReference>
<evidence type="ECO:0000256" key="6">
    <source>
        <dbReference type="RuleBase" id="RU004355"/>
    </source>
</evidence>
<dbReference type="Pfam" id="PF13742">
    <property type="entry name" value="tRNA_anti_2"/>
    <property type="match status" value="1"/>
</dbReference>
<protein>
    <recommendedName>
        <fullName evidence="5">Exodeoxyribonuclease 7 large subunit</fullName>
        <ecNumber evidence="5">3.1.11.6</ecNumber>
    </recommendedName>
    <alternativeName>
        <fullName evidence="5">Exodeoxyribonuclease VII large subunit</fullName>
        <shortName evidence="5">Exonuclease VII large subunit</shortName>
    </alternativeName>
</protein>
<evidence type="ECO:0000256" key="4">
    <source>
        <dbReference type="ARBA" id="ARBA00022839"/>
    </source>
</evidence>
<keyword evidence="3 5" id="KW-0378">Hydrolase</keyword>
<dbReference type="PANTHER" id="PTHR30008">
    <property type="entry name" value="EXODEOXYRIBONUCLEASE 7 LARGE SUBUNIT"/>
    <property type="match status" value="1"/>
</dbReference>
<dbReference type="EMBL" id="RBAH01000007">
    <property type="protein sequence ID" value="RKN84693.1"/>
    <property type="molecule type" value="Genomic_DNA"/>
</dbReference>
<dbReference type="InterPro" id="IPR025824">
    <property type="entry name" value="OB-fold_nuc-bd_dom"/>
</dbReference>
<evidence type="ECO:0000256" key="1">
    <source>
        <dbReference type="ARBA" id="ARBA00022490"/>
    </source>
</evidence>
<dbReference type="NCBIfam" id="TIGR00237">
    <property type="entry name" value="xseA"/>
    <property type="match status" value="1"/>
</dbReference>